<feature type="compositionally biased region" description="Basic and acidic residues" evidence="4">
    <location>
        <begin position="8"/>
        <end position="18"/>
    </location>
</feature>
<keyword evidence="3" id="KW-0539">Nucleus</keyword>
<protein>
    <submittedName>
        <fullName evidence="5">Noc2-domain-containing protein</fullName>
    </submittedName>
</protein>
<proteinExistence type="inferred from homology"/>
<dbReference type="Proteomes" id="UP000800094">
    <property type="component" value="Unassembled WGS sequence"/>
</dbReference>
<dbReference type="GO" id="GO:0030690">
    <property type="term" value="C:Noc1p-Noc2p complex"/>
    <property type="evidence" value="ECO:0007669"/>
    <property type="project" value="TreeGrafter"/>
</dbReference>
<dbReference type="GO" id="GO:0042273">
    <property type="term" value="P:ribosomal large subunit biogenesis"/>
    <property type="evidence" value="ECO:0007669"/>
    <property type="project" value="TreeGrafter"/>
</dbReference>
<dbReference type="GO" id="GO:0005730">
    <property type="term" value="C:nucleolus"/>
    <property type="evidence" value="ECO:0007669"/>
    <property type="project" value="TreeGrafter"/>
</dbReference>
<dbReference type="PANTHER" id="PTHR12687">
    <property type="entry name" value="NUCLEOLAR COMPLEX 2 AND RAD4-RELATED"/>
    <property type="match status" value="1"/>
</dbReference>
<name>A0A6A6I928_9PLEO</name>
<dbReference type="InterPro" id="IPR005343">
    <property type="entry name" value="Noc2"/>
</dbReference>
<feature type="compositionally biased region" description="Basic and acidic residues" evidence="4">
    <location>
        <begin position="42"/>
        <end position="58"/>
    </location>
</feature>
<dbReference type="GO" id="GO:0005654">
    <property type="term" value="C:nucleoplasm"/>
    <property type="evidence" value="ECO:0007669"/>
    <property type="project" value="TreeGrafter"/>
</dbReference>
<dbReference type="OrthoDB" id="10266662at2759"/>
<feature type="compositionally biased region" description="Basic residues" evidence="4">
    <location>
        <begin position="91"/>
        <end position="102"/>
    </location>
</feature>
<dbReference type="PANTHER" id="PTHR12687:SF4">
    <property type="entry name" value="NUCLEOLAR COMPLEX PROTEIN 2 HOMOLOG"/>
    <property type="match status" value="1"/>
</dbReference>
<accession>A0A6A6I928</accession>
<evidence type="ECO:0000256" key="3">
    <source>
        <dbReference type="ARBA" id="ARBA00023242"/>
    </source>
</evidence>
<feature type="compositionally biased region" description="Basic residues" evidence="4">
    <location>
        <begin position="19"/>
        <end position="41"/>
    </location>
</feature>
<dbReference type="InterPro" id="IPR016024">
    <property type="entry name" value="ARM-type_fold"/>
</dbReference>
<evidence type="ECO:0000313" key="5">
    <source>
        <dbReference type="EMBL" id="KAF2246876.1"/>
    </source>
</evidence>
<comment type="subcellular location">
    <subcellularLocation>
        <location evidence="1">Nucleus</location>
    </subcellularLocation>
</comment>
<feature type="compositionally biased region" description="Acidic residues" evidence="4">
    <location>
        <begin position="202"/>
        <end position="216"/>
    </location>
</feature>
<keyword evidence="6" id="KW-1185">Reference proteome</keyword>
<evidence type="ECO:0000256" key="1">
    <source>
        <dbReference type="ARBA" id="ARBA00004123"/>
    </source>
</evidence>
<gene>
    <name evidence="5" type="ORF">BU26DRAFT_488267</name>
</gene>
<feature type="compositionally biased region" description="Acidic residues" evidence="4">
    <location>
        <begin position="106"/>
        <end position="117"/>
    </location>
</feature>
<dbReference type="RefSeq" id="XP_033681880.1">
    <property type="nucleotide sequence ID" value="XM_033825974.1"/>
</dbReference>
<feature type="region of interest" description="Disordered" evidence="4">
    <location>
        <begin position="180"/>
        <end position="219"/>
    </location>
</feature>
<organism evidence="5 6">
    <name type="scientific">Trematosphaeria pertusa</name>
    <dbReference type="NCBI Taxonomy" id="390896"/>
    <lineage>
        <taxon>Eukaryota</taxon>
        <taxon>Fungi</taxon>
        <taxon>Dikarya</taxon>
        <taxon>Ascomycota</taxon>
        <taxon>Pezizomycotina</taxon>
        <taxon>Dothideomycetes</taxon>
        <taxon>Pleosporomycetidae</taxon>
        <taxon>Pleosporales</taxon>
        <taxon>Massarineae</taxon>
        <taxon>Trematosphaeriaceae</taxon>
        <taxon>Trematosphaeria</taxon>
    </lineage>
</organism>
<dbReference type="GO" id="GO:0030691">
    <property type="term" value="C:Noc2p-Noc3p complex"/>
    <property type="evidence" value="ECO:0007669"/>
    <property type="project" value="TreeGrafter"/>
</dbReference>
<evidence type="ECO:0000256" key="4">
    <source>
        <dbReference type="SAM" id="MobiDB-lite"/>
    </source>
</evidence>
<feature type="compositionally biased region" description="Basic and acidic residues" evidence="4">
    <location>
        <begin position="138"/>
        <end position="147"/>
    </location>
</feature>
<feature type="region of interest" description="Disordered" evidence="4">
    <location>
        <begin position="709"/>
        <end position="770"/>
    </location>
</feature>
<dbReference type="GeneID" id="54579304"/>
<evidence type="ECO:0000313" key="6">
    <source>
        <dbReference type="Proteomes" id="UP000800094"/>
    </source>
</evidence>
<dbReference type="SUPFAM" id="SSF48371">
    <property type="entry name" value="ARM repeat"/>
    <property type="match status" value="1"/>
</dbReference>
<feature type="compositionally biased region" description="Low complexity" evidence="4">
    <location>
        <begin position="118"/>
        <end position="131"/>
    </location>
</feature>
<reference evidence="5" key="1">
    <citation type="journal article" date="2020" name="Stud. Mycol.">
        <title>101 Dothideomycetes genomes: a test case for predicting lifestyles and emergence of pathogens.</title>
        <authorList>
            <person name="Haridas S."/>
            <person name="Albert R."/>
            <person name="Binder M."/>
            <person name="Bloem J."/>
            <person name="Labutti K."/>
            <person name="Salamov A."/>
            <person name="Andreopoulos B."/>
            <person name="Baker S."/>
            <person name="Barry K."/>
            <person name="Bills G."/>
            <person name="Bluhm B."/>
            <person name="Cannon C."/>
            <person name="Castanera R."/>
            <person name="Culley D."/>
            <person name="Daum C."/>
            <person name="Ezra D."/>
            <person name="Gonzalez J."/>
            <person name="Henrissat B."/>
            <person name="Kuo A."/>
            <person name="Liang C."/>
            <person name="Lipzen A."/>
            <person name="Lutzoni F."/>
            <person name="Magnuson J."/>
            <person name="Mondo S."/>
            <person name="Nolan M."/>
            <person name="Ohm R."/>
            <person name="Pangilinan J."/>
            <person name="Park H.-J."/>
            <person name="Ramirez L."/>
            <person name="Alfaro M."/>
            <person name="Sun H."/>
            <person name="Tritt A."/>
            <person name="Yoshinaga Y."/>
            <person name="Zwiers L.-H."/>
            <person name="Turgeon B."/>
            <person name="Goodwin S."/>
            <person name="Spatafora J."/>
            <person name="Crous P."/>
            <person name="Grigoriev I."/>
        </authorList>
    </citation>
    <scope>NUCLEOTIDE SEQUENCE</scope>
    <source>
        <strain evidence="5">CBS 122368</strain>
    </source>
</reference>
<comment type="similarity">
    <text evidence="2">Belongs to the NOC2 family.</text>
</comment>
<evidence type="ECO:0000256" key="2">
    <source>
        <dbReference type="ARBA" id="ARBA00005907"/>
    </source>
</evidence>
<dbReference type="EMBL" id="ML987198">
    <property type="protein sequence ID" value="KAF2246876.1"/>
    <property type="molecule type" value="Genomic_DNA"/>
</dbReference>
<dbReference type="Pfam" id="PF03715">
    <property type="entry name" value="Noc2"/>
    <property type="match status" value="1"/>
</dbReference>
<sequence length="770" mass="86868">MAQSKATKKFEKNKLKDVLKRRKDVAKIKQKKQIATKRKDRRARDNAPADGVEKDSAKKPNGNESKDDAFGEMSMDQFFAGGFQVPEMNKKPTKTKTGKRKRTPIEEDSSDDSDVDMAEPAPAADGSGAESESGDDEEAHKEQLAALAEKDPEFYKYLKENDAELLEFAEEADLAEIDALSASEDEDAPRKKQKSGKASKDDADEADEDGDEDETTSNEVSKKLIQKWRWSMEENSSLRTMKEVVLAFRAAAHLNDDAGKSYKYSISDPDVYHEVLVTALKLVPKVLQHHLPVKENATGKVRVPTDSKKFRTLSPLLQSHCVSLHHLLENLSDPSTIRMTLESLLALLPYILSFKKVLREVVKTVCSVWSDSSNTEMTRLSAFLVLRRLVVISDPNIREAVLRQTYQGLVRGARKTTIHNIQGINLMKNTASELWGIDANVGYTTGFGFIRQLAIHLRQSITNKTKDSYKTVYNWQYVHSLDFWSRVIAAHCESLREAESGKESPLRPLIYPIVQVTLGAMRLIPTAQYFPLRFQLIRSLLRISSATSTYIPLAPALVEVLNSAEMKKPPKPSTLKALEFSTSIRATKAYLRTRIYQDGVGEQVAELLSDFFVLWAKNIAFPELALPVIVMLKRWVKSMTKKSSGNRNAKINSLIALLVQKLEANSKWIEEKRAKVDFAPNHRAGVEGFLKDVEWEKSPLGAYVVGQRKTREQKAKMEETARKTEDKKRRETKKAEVQEKAEDFSDEESGSEEDVEEVDGFSEDEDEEDE</sequence>
<feature type="region of interest" description="Disordered" evidence="4">
    <location>
        <begin position="1"/>
        <end position="147"/>
    </location>
</feature>
<feature type="compositionally biased region" description="Acidic residues" evidence="4">
    <location>
        <begin position="744"/>
        <end position="770"/>
    </location>
</feature>
<feature type="compositionally biased region" description="Basic and acidic residues" evidence="4">
    <location>
        <begin position="709"/>
        <end position="743"/>
    </location>
</feature>
<dbReference type="AlphaFoldDB" id="A0A6A6I928"/>